<evidence type="ECO:0000313" key="3">
    <source>
        <dbReference type="Proteomes" id="UP001162541"/>
    </source>
</evidence>
<gene>
    <name evidence="2" type="ORF">Mp_1g17700</name>
</gene>
<evidence type="ECO:0000256" key="1">
    <source>
        <dbReference type="SAM" id="MobiDB-lite"/>
    </source>
</evidence>
<feature type="region of interest" description="Disordered" evidence="1">
    <location>
        <begin position="1"/>
        <end position="33"/>
    </location>
</feature>
<reference evidence="3" key="1">
    <citation type="journal article" date="2020" name="Curr. Biol.">
        <title>Chromatin organization in early land plants reveals an ancestral association between H3K27me3, transposons, and constitutive heterochromatin.</title>
        <authorList>
            <person name="Montgomery S.A."/>
            <person name="Tanizawa Y."/>
            <person name="Galik B."/>
            <person name="Wang N."/>
            <person name="Ito T."/>
            <person name="Mochizuki T."/>
            <person name="Akimcheva S."/>
            <person name="Bowman J.L."/>
            <person name="Cognat V."/>
            <person name="Marechal-Drouard L."/>
            <person name="Ekker H."/>
            <person name="Hong S.F."/>
            <person name="Kohchi T."/>
            <person name="Lin S.S."/>
            <person name="Liu L.D."/>
            <person name="Nakamura Y."/>
            <person name="Valeeva L.R."/>
            <person name="Shakirov E.V."/>
            <person name="Shippen D.E."/>
            <person name="Wei W.L."/>
            <person name="Yagura M."/>
            <person name="Yamaoka S."/>
            <person name="Yamato K.T."/>
            <person name="Liu C."/>
            <person name="Berger F."/>
        </authorList>
    </citation>
    <scope>NUCLEOTIDE SEQUENCE [LARGE SCALE GENOMIC DNA]</scope>
    <source>
        <strain evidence="3">Tak-1</strain>
    </source>
</reference>
<accession>A0AAF6ARA5</accession>
<feature type="compositionally biased region" description="Polar residues" evidence="1">
    <location>
        <begin position="8"/>
        <end position="25"/>
    </location>
</feature>
<evidence type="ECO:0000313" key="2">
    <source>
        <dbReference type="EMBL" id="BBM98975.1"/>
    </source>
</evidence>
<dbReference type="AlphaFoldDB" id="A0AAF6ARA5"/>
<proteinExistence type="predicted"/>
<dbReference type="Proteomes" id="UP001162541">
    <property type="component" value="Chromosome 1"/>
</dbReference>
<organism evidence="2 3">
    <name type="scientific">Marchantia polymorpha subsp. ruderalis</name>
    <dbReference type="NCBI Taxonomy" id="1480154"/>
    <lineage>
        <taxon>Eukaryota</taxon>
        <taxon>Viridiplantae</taxon>
        <taxon>Streptophyta</taxon>
        <taxon>Embryophyta</taxon>
        <taxon>Marchantiophyta</taxon>
        <taxon>Marchantiopsida</taxon>
        <taxon>Marchantiidae</taxon>
        <taxon>Marchantiales</taxon>
        <taxon>Marchantiaceae</taxon>
        <taxon>Marchantia</taxon>
    </lineage>
</organism>
<dbReference type="EMBL" id="AP019866">
    <property type="protein sequence ID" value="BBM98975.1"/>
    <property type="molecule type" value="Genomic_DNA"/>
</dbReference>
<sequence>MRSPVCPASTQLATSSEQQNRSSSTKVREDEEGNQAVYRVLYLRRMYHPMATTPPVHRWDCHHRDRSMSEMHFQGLENPKTGFNSEERKLRQHLVCADR</sequence>
<name>A0AAF6ARA5_MARPO</name>
<protein>
    <submittedName>
        <fullName evidence="2">Uncharacterized protein</fullName>
    </submittedName>
</protein>